<dbReference type="GO" id="GO:0009307">
    <property type="term" value="P:DNA restriction-modification system"/>
    <property type="evidence" value="ECO:0007669"/>
    <property type="project" value="UniProtKB-KW"/>
</dbReference>
<dbReference type="Proteomes" id="UP000006241">
    <property type="component" value="Unassembled WGS sequence"/>
</dbReference>
<keyword evidence="2" id="KW-0680">Restriction system</keyword>
<dbReference type="InterPro" id="IPR044946">
    <property type="entry name" value="Restrct_endonuc_typeI_TRD_sf"/>
</dbReference>
<comment type="caution">
    <text evidence="5">The sequence shown here is derived from an EMBL/GenBank/DDBJ whole genome shotgun (WGS) entry which is preliminary data.</text>
</comment>
<sequence length="409" mass="46725">MSNWKTYKLGDLIDVKHGFAFKGEFFSDEPTEDILLTPGNFKIGGGFKTDKFKYYKGDYPKSYVLKEGDILITMTDLSKAGDTLGYSAKIPKHNEVNYLHNQRLGLVQFKSDDIDPDFLYWVLRTQPYQYYIVGSATGSTVKHTSPTRICSYEFQVPKDKKKQKEIAQILSSLDDKIELLQQMNQTLENIAQAIFKEWCCVEEDIIPEGWSWKKLIDIANVSSSKRIFREEYKIGGIPFYRGKEVTQLSNGEAISTELFISEERYNEIKEKFGVPQIGDILITSVGTIGSVWLVDNDSPFYFKDGNVTWVKDYKTVVNGEFVYEWLQTKEAKEQIKSVTIGSTQQALTISALRELKILIPDTETVSKVCNQLGKLNAKRINNLNQIQTLTQTRDTLLPKLMSGQLEIKN</sequence>
<evidence type="ECO:0000256" key="2">
    <source>
        <dbReference type="ARBA" id="ARBA00022747"/>
    </source>
</evidence>
<evidence type="ECO:0000256" key="1">
    <source>
        <dbReference type="ARBA" id="ARBA00010923"/>
    </source>
</evidence>
<dbReference type="CDD" id="cd17289">
    <property type="entry name" value="RMtype1_S_BamJRS5ORF1993P-TRD1-CR1_like"/>
    <property type="match status" value="1"/>
</dbReference>
<dbReference type="PANTHER" id="PTHR30408">
    <property type="entry name" value="TYPE-1 RESTRICTION ENZYME ECOKI SPECIFICITY PROTEIN"/>
    <property type="match status" value="1"/>
</dbReference>
<dbReference type="InterPro" id="IPR000055">
    <property type="entry name" value="Restrct_endonuc_typeI_TRD"/>
</dbReference>
<accession>C2G1F3</accession>
<proteinExistence type="inferred from homology"/>
<dbReference type="InterPro" id="IPR052021">
    <property type="entry name" value="Type-I_RS_S_subunit"/>
</dbReference>
<dbReference type="SUPFAM" id="SSF116734">
    <property type="entry name" value="DNA methylase specificity domain"/>
    <property type="match status" value="2"/>
</dbReference>
<evidence type="ECO:0000313" key="6">
    <source>
        <dbReference type="Proteomes" id="UP000006241"/>
    </source>
</evidence>
<evidence type="ECO:0000256" key="3">
    <source>
        <dbReference type="ARBA" id="ARBA00023125"/>
    </source>
</evidence>
<comment type="similarity">
    <text evidence="1">Belongs to the type-I restriction system S methylase family.</text>
</comment>
<dbReference type="PANTHER" id="PTHR30408:SF13">
    <property type="entry name" value="TYPE I RESTRICTION ENZYME HINDI SPECIFICITY SUBUNIT"/>
    <property type="match status" value="1"/>
</dbReference>
<evidence type="ECO:0000259" key="4">
    <source>
        <dbReference type="Pfam" id="PF01420"/>
    </source>
</evidence>
<dbReference type="EMBL" id="ACHB01000079">
    <property type="protein sequence ID" value="EEI90862.1"/>
    <property type="molecule type" value="Genomic_DNA"/>
</dbReference>
<dbReference type="GO" id="GO:0003677">
    <property type="term" value="F:DNA binding"/>
    <property type="evidence" value="ECO:0007669"/>
    <property type="project" value="UniProtKB-KW"/>
</dbReference>
<dbReference type="Pfam" id="PF01420">
    <property type="entry name" value="Methylase_S"/>
    <property type="match status" value="2"/>
</dbReference>
<name>C2G1F3_SPHSI</name>
<dbReference type="HOGENOM" id="CLU_021095_2_3_10"/>
<evidence type="ECO:0000313" key="5">
    <source>
        <dbReference type="EMBL" id="EEI90862.1"/>
    </source>
</evidence>
<reference evidence="5 6" key="1">
    <citation type="submission" date="2009-01" db="EMBL/GenBank/DDBJ databases">
        <authorList>
            <person name="Qin X."/>
            <person name="Bachman B."/>
            <person name="Battles P."/>
            <person name="Bell A."/>
            <person name="Bess C."/>
            <person name="Bickham C."/>
            <person name="Chaboub L."/>
            <person name="Chen D."/>
            <person name="Coyle M."/>
            <person name="Deiros D.R."/>
            <person name="Dinh H."/>
            <person name="Forbes L."/>
            <person name="Fowler G."/>
            <person name="Francisco L."/>
            <person name="Fu Q."/>
            <person name="Gubbala S."/>
            <person name="Hale W."/>
            <person name="Han Y."/>
            <person name="Hemphill L."/>
            <person name="Highlander S.K."/>
            <person name="Hirani K."/>
            <person name="Hogues M."/>
            <person name="Jackson L."/>
            <person name="Jakkamsetti A."/>
            <person name="Javaid M."/>
            <person name="Jiang H."/>
            <person name="Korchina V."/>
            <person name="Kovar C."/>
            <person name="Lara F."/>
            <person name="Lee S."/>
            <person name="Mata R."/>
            <person name="Mathew T."/>
            <person name="Moen C."/>
            <person name="Morales K."/>
            <person name="Munidasa M."/>
            <person name="Nazareth L."/>
            <person name="Ngo R."/>
            <person name="Nguyen L."/>
            <person name="Okwuonu G."/>
            <person name="Ongeri F."/>
            <person name="Patil S."/>
            <person name="Petrosino J."/>
            <person name="Pham C."/>
            <person name="Pham P."/>
            <person name="Pu L.-L."/>
            <person name="Puazo M."/>
            <person name="Raj R."/>
            <person name="Reid J."/>
            <person name="Rouhana J."/>
            <person name="Saada N."/>
            <person name="Shang Y."/>
            <person name="Simmons D."/>
            <person name="Thornton R."/>
            <person name="Warren J."/>
            <person name="Weissenberger G."/>
            <person name="Zhang J."/>
            <person name="Zhang L."/>
            <person name="Zhou C."/>
            <person name="Zhu D."/>
            <person name="Muzny D."/>
            <person name="Worley K."/>
            <person name="Gibbs R."/>
        </authorList>
    </citation>
    <scope>NUCLEOTIDE SEQUENCE [LARGE SCALE GENOMIC DNA]</scope>
    <source>
        <strain evidence="5 6">ATCC 33300</strain>
    </source>
</reference>
<gene>
    <name evidence="5" type="ORF">HMPREF0765_3409</name>
</gene>
<feature type="domain" description="Type I restriction modification DNA specificity" evidence="4">
    <location>
        <begin position="207"/>
        <end position="390"/>
    </location>
</feature>
<dbReference type="RefSeq" id="WP_003009433.1">
    <property type="nucleotide sequence ID" value="NZ_GG668632.1"/>
</dbReference>
<dbReference type="CDD" id="cd17278">
    <property type="entry name" value="RMtype1_S_LdeBORF1052P-TRD2-CR2"/>
    <property type="match status" value="1"/>
</dbReference>
<keyword evidence="3" id="KW-0238">DNA-binding</keyword>
<feature type="domain" description="Type I restriction modification DNA specificity" evidence="4">
    <location>
        <begin position="1"/>
        <end position="189"/>
    </location>
</feature>
<dbReference type="Gene3D" id="3.90.220.20">
    <property type="entry name" value="DNA methylase specificity domains"/>
    <property type="match status" value="2"/>
</dbReference>
<protein>
    <submittedName>
        <fullName evidence="5">Type I restriction modification DNA specificity domain protein</fullName>
    </submittedName>
</protein>
<dbReference type="AlphaFoldDB" id="C2G1F3"/>
<dbReference type="REBASE" id="344496">
    <property type="entry name" value="S.Ssp33300ORF3411P"/>
</dbReference>
<organism evidence="5 6">
    <name type="scientific">Sphingobacterium spiritivorum ATCC 33300</name>
    <dbReference type="NCBI Taxonomy" id="525372"/>
    <lineage>
        <taxon>Bacteria</taxon>
        <taxon>Pseudomonadati</taxon>
        <taxon>Bacteroidota</taxon>
        <taxon>Sphingobacteriia</taxon>
        <taxon>Sphingobacteriales</taxon>
        <taxon>Sphingobacteriaceae</taxon>
        <taxon>Sphingobacterium</taxon>
    </lineage>
</organism>